<dbReference type="PANTHER" id="PTHR48111:SF6">
    <property type="entry name" value="TRANSCRIPTIONAL REGULATORY PROTEIN CREB"/>
    <property type="match status" value="1"/>
</dbReference>
<evidence type="ECO:0000313" key="12">
    <source>
        <dbReference type="EMBL" id="QYM79440.1"/>
    </source>
</evidence>
<evidence type="ECO:0000256" key="3">
    <source>
        <dbReference type="ARBA" id="ARBA00022553"/>
    </source>
</evidence>
<dbReference type="InterPro" id="IPR001867">
    <property type="entry name" value="OmpR/PhoB-type_DNA-bd"/>
</dbReference>
<organism evidence="12 13">
    <name type="scientific">Horticoccus luteus</name>
    <dbReference type="NCBI Taxonomy" id="2862869"/>
    <lineage>
        <taxon>Bacteria</taxon>
        <taxon>Pseudomonadati</taxon>
        <taxon>Verrucomicrobiota</taxon>
        <taxon>Opitutia</taxon>
        <taxon>Opitutales</taxon>
        <taxon>Opitutaceae</taxon>
        <taxon>Horticoccus</taxon>
    </lineage>
</organism>
<dbReference type="SUPFAM" id="SSF46894">
    <property type="entry name" value="C-terminal effector domain of the bipartite response regulators"/>
    <property type="match status" value="1"/>
</dbReference>
<dbReference type="Gene3D" id="6.10.250.690">
    <property type="match status" value="1"/>
</dbReference>
<dbReference type="GO" id="GO:0042802">
    <property type="term" value="F:identical protein binding"/>
    <property type="evidence" value="ECO:0007669"/>
    <property type="project" value="UniProtKB-ARBA"/>
</dbReference>
<dbReference type="RefSeq" id="WP_220163314.1">
    <property type="nucleotide sequence ID" value="NZ_CP080507.1"/>
</dbReference>
<dbReference type="Pfam" id="PF00486">
    <property type="entry name" value="Trans_reg_C"/>
    <property type="match status" value="1"/>
</dbReference>
<dbReference type="InterPro" id="IPR001789">
    <property type="entry name" value="Sig_transdc_resp-reg_receiver"/>
</dbReference>
<evidence type="ECO:0000256" key="1">
    <source>
        <dbReference type="ARBA" id="ARBA00004496"/>
    </source>
</evidence>
<keyword evidence="6 9" id="KW-0238">DNA-binding</keyword>
<dbReference type="KEGG" id="ole:K0B96_02125"/>
<evidence type="ECO:0000256" key="6">
    <source>
        <dbReference type="ARBA" id="ARBA00023125"/>
    </source>
</evidence>
<gene>
    <name evidence="12" type="primary">creB</name>
    <name evidence="12" type="ORF">K0B96_02125</name>
</gene>
<dbReference type="CDD" id="cd17574">
    <property type="entry name" value="REC_OmpR"/>
    <property type="match status" value="1"/>
</dbReference>
<dbReference type="PROSITE" id="PS50110">
    <property type="entry name" value="RESPONSE_REGULATORY"/>
    <property type="match status" value="1"/>
</dbReference>
<dbReference type="GO" id="GO:0000156">
    <property type="term" value="F:phosphorelay response regulator activity"/>
    <property type="evidence" value="ECO:0007669"/>
    <property type="project" value="TreeGrafter"/>
</dbReference>
<feature type="domain" description="Response regulatory" evidence="10">
    <location>
        <begin position="4"/>
        <end position="117"/>
    </location>
</feature>
<dbReference type="InterPro" id="IPR039420">
    <property type="entry name" value="WalR-like"/>
</dbReference>
<evidence type="ECO:0000256" key="4">
    <source>
        <dbReference type="ARBA" id="ARBA00023012"/>
    </source>
</evidence>
<feature type="domain" description="OmpR/PhoB-type" evidence="11">
    <location>
        <begin position="129"/>
        <end position="230"/>
    </location>
</feature>
<keyword evidence="3 8" id="KW-0597">Phosphoprotein</keyword>
<name>A0A8F9TUS1_9BACT</name>
<evidence type="ECO:0000256" key="7">
    <source>
        <dbReference type="ARBA" id="ARBA00023163"/>
    </source>
</evidence>
<evidence type="ECO:0000256" key="8">
    <source>
        <dbReference type="PROSITE-ProRule" id="PRU00169"/>
    </source>
</evidence>
<dbReference type="SUPFAM" id="SSF52172">
    <property type="entry name" value="CheY-like"/>
    <property type="match status" value="1"/>
</dbReference>
<reference evidence="12" key="1">
    <citation type="submission" date="2021-08" db="EMBL/GenBank/DDBJ databases">
        <title>Genome of a novel bacterium of the phylum Verrucomicrobia, Oleiharenicola sp. KSB-15.</title>
        <authorList>
            <person name="Chung J.-H."/>
            <person name="Ahn J.-H."/>
            <person name="Yoon Y."/>
            <person name="Kim D.-Y."/>
            <person name="An S.-H."/>
            <person name="Park I."/>
            <person name="Yeon J."/>
        </authorList>
    </citation>
    <scope>NUCLEOTIDE SEQUENCE</scope>
    <source>
        <strain evidence="12">KSB-15</strain>
    </source>
</reference>
<dbReference type="Gene3D" id="1.10.10.10">
    <property type="entry name" value="Winged helix-like DNA-binding domain superfamily/Winged helix DNA-binding domain"/>
    <property type="match status" value="1"/>
</dbReference>
<dbReference type="CDD" id="cd00383">
    <property type="entry name" value="trans_reg_C"/>
    <property type="match status" value="1"/>
</dbReference>
<evidence type="ECO:0000259" key="10">
    <source>
        <dbReference type="PROSITE" id="PS50110"/>
    </source>
</evidence>
<dbReference type="EMBL" id="CP080507">
    <property type="protein sequence ID" value="QYM79440.1"/>
    <property type="molecule type" value="Genomic_DNA"/>
</dbReference>
<evidence type="ECO:0000256" key="2">
    <source>
        <dbReference type="ARBA" id="ARBA00022490"/>
    </source>
</evidence>
<dbReference type="PANTHER" id="PTHR48111">
    <property type="entry name" value="REGULATOR OF RPOS"/>
    <property type="match status" value="1"/>
</dbReference>
<dbReference type="Gene3D" id="3.40.50.2300">
    <property type="match status" value="1"/>
</dbReference>
<dbReference type="SMART" id="SM00448">
    <property type="entry name" value="REC"/>
    <property type="match status" value="1"/>
</dbReference>
<evidence type="ECO:0000259" key="11">
    <source>
        <dbReference type="PROSITE" id="PS51755"/>
    </source>
</evidence>
<keyword evidence="13" id="KW-1185">Reference proteome</keyword>
<evidence type="ECO:0000313" key="13">
    <source>
        <dbReference type="Proteomes" id="UP000825051"/>
    </source>
</evidence>
<dbReference type="PROSITE" id="PS51755">
    <property type="entry name" value="OMPR_PHOB"/>
    <property type="match status" value="1"/>
</dbReference>
<dbReference type="Pfam" id="PF00072">
    <property type="entry name" value="Response_reg"/>
    <property type="match status" value="1"/>
</dbReference>
<dbReference type="InterPro" id="IPR011006">
    <property type="entry name" value="CheY-like_superfamily"/>
</dbReference>
<protein>
    <submittedName>
        <fullName evidence="12">Two-component system response regulator CreB</fullName>
    </submittedName>
</protein>
<feature type="DNA-binding region" description="OmpR/PhoB-type" evidence="9">
    <location>
        <begin position="129"/>
        <end position="230"/>
    </location>
</feature>
<keyword evidence="4" id="KW-0902">Two-component regulatory system</keyword>
<dbReference type="Proteomes" id="UP000825051">
    <property type="component" value="Chromosome"/>
</dbReference>
<dbReference type="FunFam" id="3.40.50.2300:FF:000021">
    <property type="entry name" value="Two-component system response regulator KdpE"/>
    <property type="match status" value="1"/>
</dbReference>
<feature type="modified residue" description="4-aspartylphosphate" evidence="8">
    <location>
        <position position="53"/>
    </location>
</feature>
<proteinExistence type="predicted"/>
<comment type="subcellular location">
    <subcellularLocation>
        <location evidence="1">Cytoplasm</location>
    </subcellularLocation>
</comment>
<dbReference type="InterPro" id="IPR036388">
    <property type="entry name" value="WH-like_DNA-bd_sf"/>
</dbReference>
<dbReference type="GO" id="GO:0045893">
    <property type="term" value="P:positive regulation of DNA-templated transcription"/>
    <property type="evidence" value="ECO:0007669"/>
    <property type="project" value="UniProtKB-ARBA"/>
</dbReference>
<evidence type="ECO:0000256" key="5">
    <source>
        <dbReference type="ARBA" id="ARBA00023015"/>
    </source>
</evidence>
<dbReference type="SMART" id="SM00862">
    <property type="entry name" value="Trans_reg_C"/>
    <property type="match status" value="1"/>
</dbReference>
<sequence length="234" mass="25670">MLPRVLIIEDEPAIADTLIYALKTDGFVPHWRATGAAGLSALAGEAFALVILDVGLPDGSGFDLCRQIRRQSDVPVLFLTARHAEVDRVVGLELGADDYVTKPFSPREVTARVKAILRRGRRDEPAEAGASAEVGGEEFAVDAARCEVRYHGVRLELTRYEYRLLCALLARPGHVLARGQLMEQAWEDPGASLERTVDAHVKSLRAKLRAVTPDADPIVTHRGLGYAVREQTKR</sequence>
<keyword evidence="5" id="KW-0805">Transcription regulation</keyword>
<dbReference type="GO" id="GO:0005829">
    <property type="term" value="C:cytosol"/>
    <property type="evidence" value="ECO:0007669"/>
    <property type="project" value="TreeGrafter"/>
</dbReference>
<keyword evidence="2" id="KW-0963">Cytoplasm</keyword>
<keyword evidence="7" id="KW-0804">Transcription</keyword>
<dbReference type="AlphaFoldDB" id="A0A8F9TUS1"/>
<dbReference type="GO" id="GO:0032993">
    <property type="term" value="C:protein-DNA complex"/>
    <property type="evidence" value="ECO:0007669"/>
    <property type="project" value="TreeGrafter"/>
</dbReference>
<evidence type="ECO:0000256" key="9">
    <source>
        <dbReference type="PROSITE-ProRule" id="PRU01091"/>
    </source>
</evidence>
<dbReference type="InterPro" id="IPR016032">
    <property type="entry name" value="Sig_transdc_resp-reg_C-effctor"/>
</dbReference>
<dbReference type="NCBIfam" id="NF008296">
    <property type="entry name" value="PRK11083.1"/>
    <property type="match status" value="1"/>
</dbReference>
<accession>A0A8F9TUS1</accession>
<dbReference type="GO" id="GO:0000987">
    <property type="term" value="F:cis-regulatory region sequence-specific DNA binding"/>
    <property type="evidence" value="ECO:0007669"/>
    <property type="project" value="UniProtKB-ARBA"/>
</dbReference>